<evidence type="ECO:0000256" key="1">
    <source>
        <dbReference type="SAM" id="MobiDB-lite"/>
    </source>
</evidence>
<feature type="compositionally biased region" description="Basic residues" evidence="1">
    <location>
        <begin position="65"/>
        <end position="75"/>
    </location>
</feature>
<accession>A0A8R1Z424</accession>
<reference evidence="2" key="2">
    <citation type="submission" date="2022-06" db="UniProtKB">
        <authorList>
            <consortium name="EnsemblMetazoa"/>
        </authorList>
    </citation>
    <scope>IDENTIFICATION</scope>
    <source>
        <strain evidence="2">PS312</strain>
    </source>
</reference>
<accession>A0A2A6BD07</accession>
<name>A0A2A6BD07_PRIPA</name>
<sequence>MEKVTTTEYQNGVAGERKSESPVVSTPFRLRKEEENRRKKGERTRVNLDKSEQGRNCDGTEEKKSRRKRKPRRRRRDSENERGRGEEEETEERS</sequence>
<organism evidence="2 3">
    <name type="scientific">Pristionchus pacificus</name>
    <name type="common">Parasitic nematode worm</name>
    <dbReference type="NCBI Taxonomy" id="54126"/>
    <lineage>
        <taxon>Eukaryota</taxon>
        <taxon>Metazoa</taxon>
        <taxon>Ecdysozoa</taxon>
        <taxon>Nematoda</taxon>
        <taxon>Chromadorea</taxon>
        <taxon>Rhabditida</taxon>
        <taxon>Rhabditina</taxon>
        <taxon>Diplogasteromorpha</taxon>
        <taxon>Diplogasteroidea</taxon>
        <taxon>Neodiplogasteridae</taxon>
        <taxon>Pristionchus</taxon>
    </lineage>
</organism>
<gene>
    <name evidence="2" type="primary">WBGene00283391</name>
</gene>
<dbReference type="AlphaFoldDB" id="A0A2A6BD07"/>
<evidence type="ECO:0000313" key="3">
    <source>
        <dbReference type="Proteomes" id="UP000005239"/>
    </source>
</evidence>
<reference evidence="3" key="1">
    <citation type="journal article" date="2008" name="Nat. Genet.">
        <title>The Pristionchus pacificus genome provides a unique perspective on nematode lifestyle and parasitism.</title>
        <authorList>
            <person name="Dieterich C."/>
            <person name="Clifton S.W."/>
            <person name="Schuster L.N."/>
            <person name="Chinwalla A."/>
            <person name="Delehaunty K."/>
            <person name="Dinkelacker I."/>
            <person name="Fulton L."/>
            <person name="Fulton R."/>
            <person name="Godfrey J."/>
            <person name="Minx P."/>
            <person name="Mitreva M."/>
            <person name="Roeseler W."/>
            <person name="Tian H."/>
            <person name="Witte H."/>
            <person name="Yang S.P."/>
            <person name="Wilson R.K."/>
            <person name="Sommer R.J."/>
        </authorList>
    </citation>
    <scope>NUCLEOTIDE SEQUENCE [LARGE SCALE GENOMIC DNA]</scope>
    <source>
        <strain evidence="3">PS312</strain>
    </source>
</reference>
<feature type="compositionally biased region" description="Basic and acidic residues" evidence="1">
    <location>
        <begin position="76"/>
        <end position="85"/>
    </location>
</feature>
<feature type="region of interest" description="Disordered" evidence="1">
    <location>
        <begin position="1"/>
        <end position="94"/>
    </location>
</feature>
<feature type="compositionally biased region" description="Polar residues" evidence="1">
    <location>
        <begin position="1"/>
        <end position="10"/>
    </location>
</feature>
<proteinExistence type="predicted"/>
<dbReference type="Proteomes" id="UP000005239">
    <property type="component" value="Unassembled WGS sequence"/>
</dbReference>
<keyword evidence="3" id="KW-1185">Reference proteome</keyword>
<protein>
    <submittedName>
        <fullName evidence="2">Uncharacterized protein</fullName>
    </submittedName>
</protein>
<dbReference type="EnsemblMetazoa" id="PPA45022.1">
    <property type="protein sequence ID" value="PPA45022.1"/>
    <property type="gene ID" value="WBGene00283391"/>
</dbReference>
<feature type="compositionally biased region" description="Basic and acidic residues" evidence="1">
    <location>
        <begin position="30"/>
        <end position="64"/>
    </location>
</feature>
<evidence type="ECO:0000313" key="2">
    <source>
        <dbReference type="EnsemblMetazoa" id="PPA45022.1"/>
    </source>
</evidence>